<sequence length="83" mass="8923">MRPASSVTSYTREPASNEKTVSRGISRMRYGVCAGIAGPKLIEVPLNISNTPNVVVSAVFTRSVLTRSMVQNRGPFLMAAMPP</sequence>
<dbReference type="AlphaFoldDB" id="A0A6J6YC21"/>
<proteinExistence type="predicted"/>
<evidence type="ECO:0000256" key="1">
    <source>
        <dbReference type="SAM" id="MobiDB-lite"/>
    </source>
</evidence>
<evidence type="ECO:0000313" key="2">
    <source>
        <dbReference type="EMBL" id="CAB4804746.1"/>
    </source>
</evidence>
<gene>
    <name evidence="2" type="ORF">UFOPK2992_01220</name>
</gene>
<dbReference type="EMBL" id="CAFAAI010000215">
    <property type="protein sequence ID" value="CAB4804746.1"/>
    <property type="molecule type" value="Genomic_DNA"/>
</dbReference>
<reference evidence="2" key="1">
    <citation type="submission" date="2020-05" db="EMBL/GenBank/DDBJ databases">
        <authorList>
            <person name="Chiriac C."/>
            <person name="Salcher M."/>
            <person name="Ghai R."/>
            <person name="Kavagutti S V."/>
        </authorList>
    </citation>
    <scope>NUCLEOTIDE SEQUENCE</scope>
</reference>
<name>A0A6J6YC21_9ZZZZ</name>
<feature type="region of interest" description="Disordered" evidence="1">
    <location>
        <begin position="1"/>
        <end position="22"/>
    </location>
</feature>
<accession>A0A6J6YC21</accession>
<protein>
    <submittedName>
        <fullName evidence="2">Unannotated protein</fullName>
    </submittedName>
</protein>
<feature type="compositionally biased region" description="Polar residues" evidence="1">
    <location>
        <begin position="1"/>
        <end position="11"/>
    </location>
</feature>
<organism evidence="2">
    <name type="scientific">freshwater metagenome</name>
    <dbReference type="NCBI Taxonomy" id="449393"/>
    <lineage>
        <taxon>unclassified sequences</taxon>
        <taxon>metagenomes</taxon>
        <taxon>ecological metagenomes</taxon>
    </lineage>
</organism>